<reference evidence="1 2" key="1">
    <citation type="journal article" date="2005" name="Nucleic Acids Res.">
        <title>Genomic blueprint of Hahella chejuensis, a marine microbe producing an algicidal agent.</title>
        <authorList>
            <person name="Jeong H."/>
            <person name="Yim J.H."/>
            <person name="Lee C."/>
            <person name="Choi S.-H."/>
            <person name="Park Y.K."/>
            <person name="Yoon S.H."/>
            <person name="Hur C.-G."/>
            <person name="Kang H.-Y."/>
            <person name="Kim D."/>
            <person name="Lee H.H."/>
            <person name="Park K.H."/>
            <person name="Park S.-H."/>
            <person name="Park H.-S."/>
            <person name="Lee H.K."/>
            <person name="Oh T.K."/>
            <person name="Kim J.F."/>
        </authorList>
    </citation>
    <scope>NUCLEOTIDE SEQUENCE [LARGE SCALE GENOMIC DNA]</scope>
    <source>
        <strain evidence="1 2">KCTC 2396</strain>
    </source>
</reference>
<sequence length="33" mass="4045">MEIWLLIKAHRKTQWAPTTPKFIKPQRYFSTVQ</sequence>
<evidence type="ECO:0000313" key="1">
    <source>
        <dbReference type="EMBL" id="ABC29293.1"/>
    </source>
</evidence>
<dbReference type="KEGG" id="hch:HCH_02490"/>
<dbReference type="AlphaFoldDB" id="Q2SJ81"/>
<keyword evidence="2" id="KW-1185">Reference proteome</keyword>
<organism evidence="1 2">
    <name type="scientific">Hahella chejuensis (strain KCTC 2396)</name>
    <dbReference type="NCBI Taxonomy" id="349521"/>
    <lineage>
        <taxon>Bacteria</taxon>
        <taxon>Pseudomonadati</taxon>
        <taxon>Pseudomonadota</taxon>
        <taxon>Gammaproteobacteria</taxon>
        <taxon>Oceanospirillales</taxon>
        <taxon>Hahellaceae</taxon>
        <taxon>Hahella</taxon>
    </lineage>
</organism>
<dbReference type="Proteomes" id="UP000000238">
    <property type="component" value="Chromosome"/>
</dbReference>
<dbReference type="HOGENOM" id="CLU_3382132_0_0_6"/>
<proteinExistence type="predicted"/>
<accession>Q2SJ81</accession>
<evidence type="ECO:0000313" key="2">
    <source>
        <dbReference type="Proteomes" id="UP000000238"/>
    </source>
</evidence>
<name>Q2SJ81_HAHCH</name>
<gene>
    <name evidence="1" type="ordered locus">HCH_02490</name>
</gene>
<dbReference type="EMBL" id="CP000155">
    <property type="protein sequence ID" value="ABC29293.1"/>
    <property type="molecule type" value="Genomic_DNA"/>
</dbReference>
<protein>
    <submittedName>
        <fullName evidence="1">Uncharacterized protein</fullName>
    </submittedName>
</protein>